<dbReference type="SUPFAM" id="SSF55469">
    <property type="entry name" value="FMN-dependent nitroreductase-like"/>
    <property type="match status" value="1"/>
</dbReference>
<dbReference type="PANTHER" id="PTHR23026:SF123">
    <property type="entry name" value="NAD(P)H NITROREDUCTASE RV3131-RELATED"/>
    <property type="match status" value="1"/>
</dbReference>
<feature type="domain" description="Nitroreductase" evidence="1">
    <location>
        <begin position="5"/>
        <end position="53"/>
    </location>
</feature>
<dbReference type="PANTHER" id="PTHR23026">
    <property type="entry name" value="NADPH NITROREDUCTASE"/>
    <property type="match status" value="1"/>
</dbReference>
<dbReference type="EMBL" id="FQZD01000005">
    <property type="protein sequence ID" value="SHI52169.1"/>
    <property type="molecule type" value="Genomic_DNA"/>
</dbReference>
<organism evidence="2 3">
    <name type="scientific">Propionispora hippei DSM 15287</name>
    <dbReference type="NCBI Taxonomy" id="1123003"/>
    <lineage>
        <taxon>Bacteria</taxon>
        <taxon>Bacillati</taxon>
        <taxon>Bacillota</taxon>
        <taxon>Negativicutes</taxon>
        <taxon>Selenomonadales</taxon>
        <taxon>Sporomusaceae</taxon>
        <taxon>Propionispora</taxon>
    </lineage>
</organism>
<reference evidence="2 3" key="1">
    <citation type="submission" date="2016-11" db="EMBL/GenBank/DDBJ databases">
        <authorList>
            <person name="Varghese N."/>
            <person name="Submissions S."/>
        </authorList>
    </citation>
    <scope>NUCLEOTIDE SEQUENCE [LARGE SCALE GENOMIC DNA]</scope>
    <source>
        <strain evidence="2 3">DSM 15287</strain>
    </source>
</reference>
<dbReference type="OrthoDB" id="9812105at2"/>
<dbReference type="Proteomes" id="UP000322917">
    <property type="component" value="Unassembled WGS sequence"/>
</dbReference>
<dbReference type="Pfam" id="PF00881">
    <property type="entry name" value="Nitroreductase"/>
    <property type="match status" value="2"/>
</dbReference>
<dbReference type="Gene3D" id="3.40.109.10">
    <property type="entry name" value="NADH Oxidase"/>
    <property type="match status" value="1"/>
</dbReference>
<proteinExistence type="predicted"/>
<dbReference type="InterPro" id="IPR050627">
    <property type="entry name" value="Nitroreductase/BluB"/>
</dbReference>
<dbReference type="AlphaFoldDB" id="A0A1M6BTV6"/>
<gene>
    <name evidence="2" type="ORF">SAMN02745170_00513</name>
</gene>
<dbReference type="InterPro" id="IPR000415">
    <property type="entry name" value="Nitroreductase-like"/>
</dbReference>
<name>A0A1M6BTV6_9FIRM</name>
<feature type="domain" description="Nitroreductase" evidence="1">
    <location>
        <begin position="60"/>
        <end position="145"/>
    </location>
</feature>
<dbReference type="RefSeq" id="WP_149733400.1">
    <property type="nucleotide sequence ID" value="NZ_FQZD01000005.1"/>
</dbReference>
<protein>
    <submittedName>
        <fullName evidence="2">Nitroreductase</fullName>
    </submittedName>
</protein>
<dbReference type="InterPro" id="IPR029479">
    <property type="entry name" value="Nitroreductase"/>
</dbReference>
<evidence type="ECO:0000313" key="3">
    <source>
        <dbReference type="Proteomes" id="UP000322917"/>
    </source>
</evidence>
<keyword evidence="3" id="KW-1185">Reference proteome</keyword>
<sequence length="166" mass="19141">MDFIFRRRSIRRYTKQDVSEKQIHLLVQAAMNAPSADNQQLWQFIVINDRERLRQIPVEEPYSQIFTEAPVAILVCGDQRLEKLPGTWIQDCSAAVENILLAATGLGLGSVWLNVHPHAERINAFQQLFRLPPEVLPLAILPIGYPLEEKEPVCRFIASRVHYNQW</sequence>
<evidence type="ECO:0000313" key="2">
    <source>
        <dbReference type="EMBL" id="SHI52169.1"/>
    </source>
</evidence>
<evidence type="ECO:0000259" key="1">
    <source>
        <dbReference type="Pfam" id="PF00881"/>
    </source>
</evidence>
<dbReference type="GO" id="GO:0016491">
    <property type="term" value="F:oxidoreductase activity"/>
    <property type="evidence" value="ECO:0007669"/>
    <property type="project" value="InterPro"/>
</dbReference>
<dbReference type="CDD" id="cd02150">
    <property type="entry name" value="nitroreductase"/>
    <property type="match status" value="1"/>
</dbReference>
<accession>A0A1M6BTV6</accession>